<proteinExistence type="inferred from homology"/>
<evidence type="ECO:0000256" key="3">
    <source>
        <dbReference type="ARBA" id="ARBA00023136"/>
    </source>
</evidence>
<feature type="region of interest" description="Disordered" evidence="4">
    <location>
        <begin position="174"/>
        <end position="235"/>
    </location>
</feature>
<protein>
    <recommendedName>
        <fullName evidence="6">Longin domain-containing protein</fullName>
    </recommendedName>
</protein>
<organism evidence="7 8">
    <name type="scientific">Sphagnum troendelagicum</name>
    <dbReference type="NCBI Taxonomy" id="128251"/>
    <lineage>
        <taxon>Eukaryota</taxon>
        <taxon>Viridiplantae</taxon>
        <taxon>Streptophyta</taxon>
        <taxon>Embryophyta</taxon>
        <taxon>Bryophyta</taxon>
        <taxon>Sphagnophytina</taxon>
        <taxon>Sphagnopsida</taxon>
        <taxon>Sphagnales</taxon>
        <taxon>Sphagnaceae</taxon>
        <taxon>Sphagnum</taxon>
    </lineage>
</organism>
<gene>
    <name evidence="7" type="ORF">CSSPTR1EN2_LOCUS6215</name>
</gene>
<dbReference type="SUPFAM" id="SSF64356">
    <property type="entry name" value="SNARE-like"/>
    <property type="match status" value="1"/>
</dbReference>
<evidence type="ECO:0000259" key="6">
    <source>
        <dbReference type="PROSITE" id="PS50859"/>
    </source>
</evidence>
<dbReference type="PROSITE" id="PS50859">
    <property type="entry name" value="LONGIN"/>
    <property type="match status" value="1"/>
</dbReference>
<name>A0ABP0TPW7_9BRYO</name>
<comment type="subcellular location">
    <subcellularLocation>
        <location evidence="1">Membrane</location>
    </subcellularLocation>
</comment>
<keyword evidence="5" id="KW-1133">Transmembrane helix</keyword>
<sequence>MEEEKKGGKSVPDMAGSLTNIVYYASVAKGSMIVAHNNSGATDLTSIAVECLEKVPCFHSRFTYSTNRRIFACLIEGAFTYCAIVDESLGNCRAFTFLEQVRNEFKLLLQEQGLKLDGEGLEESHCLDHHFGPVLHRLIEPFVGVVPWKEENDHEQRENSLRHRNGDYYIDHDTYREPSILPGGSTSDHHNHVHEGVAQREEENALPHRNSERQYHLSPKSSPLTEKGGKTSKNKVNDQVVLKEIMLENGVKAFAKAHDLDVMVESRSTQGSGHNLERSSSTSSSRHRGQQLARRTWWRKVKLVLVVDIVFCIILFVIWLVICKGFHCVR</sequence>
<keyword evidence="5" id="KW-0812">Transmembrane</keyword>
<dbReference type="SMART" id="SM01270">
    <property type="entry name" value="Longin"/>
    <property type="match status" value="1"/>
</dbReference>
<feature type="region of interest" description="Disordered" evidence="4">
    <location>
        <begin position="266"/>
        <end position="289"/>
    </location>
</feature>
<accession>A0ABP0TPW7</accession>
<evidence type="ECO:0000256" key="2">
    <source>
        <dbReference type="ARBA" id="ARBA00008025"/>
    </source>
</evidence>
<feature type="transmembrane region" description="Helical" evidence="5">
    <location>
        <begin position="303"/>
        <end position="322"/>
    </location>
</feature>
<dbReference type="InterPro" id="IPR011012">
    <property type="entry name" value="Longin-like_dom_sf"/>
</dbReference>
<dbReference type="Gene3D" id="3.30.450.50">
    <property type="entry name" value="Longin domain"/>
    <property type="match status" value="1"/>
</dbReference>
<evidence type="ECO:0000256" key="1">
    <source>
        <dbReference type="ARBA" id="ARBA00004370"/>
    </source>
</evidence>
<feature type="domain" description="Longin" evidence="6">
    <location>
        <begin position="21"/>
        <end position="105"/>
    </location>
</feature>
<evidence type="ECO:0000256" key="4">
    <source>
        <dbReference type="SAM" id="MobiDB-lite"/>
    </source>
</evidence>
<dbReference type="InterPro" id="IPR010908">
    <property type="entry name" value="Longin_dom"/>
</dbReference>
<dbReference type="PANTHER" id="PTHR47461">
    <property type="entry name" value="PHYTOLONGIN PHYL1.2"/>
    <property type="match status" value="1"/>
</dbReference>
<dbReference type="PANTHER" id="PTHR47461:SF1">
    <property type="entry name" value="PHYTOLONGIN PHYL1.2"/>
    <property type="match status" value="1"/>
</dbReference>
<keyword evidence="8" id="KW-1185">Reference proteome</keyword>
<dbReference type="CDD" id="cd14824">
    <property type="entry name" value="Longin"/>
    <property type="match status" value="1"/>
</dbReference>
<dbReference type="Proteomes" id="UP001497512">
    <property type="component" value="Chromosome 13"/>
</dbReference>
<keyword evidence="3 5" id="KW-0472">Membrane</keyword>
<dbReference type="Pfam" id="PF13774">
    <property type="entry name" value="Longin"/>
    <property type="match status" value="1"/>
</dbReference>
<feature type="compositionally biased region" description="Basic and acidic residues" evidence="4">
    <location>
        <begin position="187"/>
        <end position="215"/>
    </location>
</feature>
<comment type="similarity">
    <text evidence="2">Belongs to the synaptobrevin family.</text>
</comment>
<dbReference type="InterPro" id="IPR044783">
    <property type="entry name" value="PHYL"/>
</dbReference>
<dbReference type="Gene3D" id="1.20.5.110">
    <property type="match status" value="1"/>
</dbReference>
<evidence type="ECO:0000313" key="8">
    <source>
        <dbReference type="Proteomes" id="UP001497512"/>
    </source>
</evidence>
<evidence type="ECO:0000256" key="5">
    <source>
        <dbReference type="SAM" id="Phobius"/>
    </source>
</evidence>
<reference evidence="7" key="1">
    <citation type="submission" date="2024-02" db="EMBL/GenBank/DDBJ databases">
        <authorList>
            <consortium name="ELIXIR-Norway"/>
            <consortium name="Elixir Norway"/>
        </authorList>
    </citation>
    <scope>NUCLEOTIDE SEQUENCE</scope>
</reference>
<evidence type="ECO:0000313" key="7">
    <source>
        <dbReference type="EMBL" id="CAK9202054.1"/>
    </source>
</evidence>
<dbReference type="EMBL" id="OZ019905">
    <property type="protein sequence ID" value="CAK9202054.1"/>
    <property type="molecule type" value="Genomic_DNA"/>
</dbReference>